<dbReference type="InterPro" id="IPR001766">
    <property type="entry name" value="Fork_head_dom"/>
</dbReference>
<dbReference type="Proteomes" id="UP000886998">
    <property type="component" value="Unassembled WGS sequence"/>
</dbReference>
<sequence>MERRRKPTVINLREHLHHTSSKTTATTIQHAGQVVESSSSHLSRTLENCETLKNVSMISEPDEELSNDFKWLIGFDLRTVFLYDIEGNGNEYCNNQEASETIVCDRERLTNFKESSSKLKGEILQNSKQNIIQGFKPVKYTPYTYAEIILRCLNEIGEVSVKAIYKWISDTFPDFKSSDISWKNAICHTLTVNPLFQKKKMDLGKCHVWYLDKTSSNYDEKSILQPFNLENYINPHQKKSRKQSKFENKKRHANKLSSKQTMVLDAENINYSNTYITSSENRNELSVDSYQEKYDAENWIVTNLETNEYQSLHSTEVAYVSKNHPDEYYSQEIPTAVGFTVDTANYTEPIEVKYLLDETAASIPVQIIQEKSL</sequence>
<accession>A0A8X6X304</accession>
<dbReference type="PROSITE" id="PS50039">
    <property type="entry name" value="FORK_HEAD_3"/>
    <property type="match status" value="1"/>
</dbReference>
<protein>
    <submittedName>
        <fullName evidence="4">Fork-head domain-containing protein</fullName>
    </submittedName>
</protein>
<dbReference type="SUPFAM" id="SSF46785">
    <property type="entry name" value="Winged helix' DNA-binding domain"/>
    <property type="match status" value="1"/>
</dbReference>
<keyword evidence="5" id="KW-1185">Reference proteome</keyword>
<keyword evidence="2" id="KW-0539">Nucleus</keyword>
<dbReference type="OrthoDB" id="5954824at2759"/>
<feature type="DNA-binding region" description="Fork-head" evidence="2">
    <location>
        <begin position="140"/>
        <end position="242"/>
    </location>
</feature>
<organism evidence="4 5">
    <name type="scientific">Trichonephila inaurata madagascariensis</name>
    <dbReference type="NCBI Taxonomy" id="2747483"/>
    <lineage>
        <taxon>Eukaryota</taxon>
        <taxon>Metazoa</taxon>
        <taxon>Ecdysozoa</taxon>
        <taxon>Arthropoda</taxon>
        <taxon>Chelicerata</taxon>
        <taxon>Arachnida</taxon>
        <taxon>Araneae</taxon>
        <taxon>Araneomorphae</taxon>
        <taxon>Entelegynae</taxon>
        <taxon>Araneoidea</taxon>
        <taxon>Nephilidae</taxon>
        <taxon>Trichonephila</taxon>
        <taxon>Trichonephila inaurata</taxon>
    </lineage>
</organism>
<dbReference type="EMBL" id="BMAV01004601">
    <property type="protein sequence ID" value="GFY45066.1"/>
    <property type="molecule type" value="Genomic_DNA"/>
</dbReference>
<dbReference type="Pfam" id="PF00250">
    <property type="entry name" value="Forkhead"/>
    <property type="match status" value="1"/>
</dbReference>
<dbReference type="GO" id="GO:0003700">
    <property type="term" value="F:DNA-binding transcription factor activity"/>
    <property type="evidence" value="ECO:0007669"/>
    <property type="project" value="InterPro"/>
</dbReference>
<name>A0A8X6X304_9ARAC</name>
<dbReference type="SMART" id="SM00339">
    <property type="entry name" value="FH"/>
    <property type="match status" value="1"/>
</dbReference>
<gene>
    <name evidence="4" type="primary">AVEN_181966_1</name>
    <name evidence="4" type="ORF">TNIN_430001</name>
</gene>
<dbReference type="InterPro" id="IPR036388">
    <property type="entry name" value="WH-like_DNA-bd_sf"/>
</dbReference>
<dbReference type="Gene3D" id="1.10.10.10">
    <property type="entry name" value="Winged helix-like DNA-binding domain superfamily/Winged helix DNA-binding domain"/>
    <property type="match status" value="1"/>
</dbReference>
<evidence type="ECO:0000256" key="2">
    <source>
        <dbReference type="PROSITE-ProRule" id="PRU00089"/>
    </source>
</evidence>
<evidence type="ECO:0000313" key="5">
    <source>
        <dbReference type="Proteomes" id="UP000886998"/>
    </source>
</evidence>
<comment type="caution">
    <text evidence="4">The sequence shown here is derived from an EMBL/GenBank/DDBJ whole genome shotgun (WGS) entry which is preliminary data.</text>
</comment>
<keyword evidence="1 2" id="KW-0238">DNA-binding</keyword>
<dbReference type="AlphaFoldDB" id="A0A8X6X304"/>
<comment type="subcellular location">
    <subcellularLocation>
        <location evidence="2">Nucleus</location>
    </subcellularLocation>
</comment>
<proteinExistence type="predicted"/>
<dbReference type="GO" id="GO:0043565">
    <property type="term" value="F:sequence-specific DNA binding"/>
    <property type="evidence" value="ECO:0007669"/>
    <property type="project" value="InterPro"/>
</dbReference>
<dbReference type="GO" id="GO:0005634">
    <property type="term" value="C:nucleus"/>
    <property type="evidence" value="ECO:0007669"/>
    <property type="project" value="UniProtKB-SubCell"/>
</dbReference>
<evidence type="ECO:0000256" key="1">
    <source>
        <dbReference type="ARBA" id="ARBA00023125"/>
    </source>
</evidence>
<evidence type="ECO:0000259" key="3">
    <source>
        <dbReference type="PROSITE" id="PS50039"/>
    </source>
</evidence>
<dbReference type="PRINTS" id="PR00053">
    <property type="entry name" value="FORKHEAD"/>
</dbReference>
<reference evidence="4" key="1">
    <citation type="submission" date="2020-08" db="EMBL/GenBank/DDBJ databases">
        <title>Multicomponent nature underlies the extraordinary mechanical properties of spider dragline silk.</title>
        <authorList>
            <person name="Kono N."/>
            <person name="Nakamura H."/>
            <person name="Mori M."/>
            <person name="Yoshida Y."/>
            <person name="Ohtoshi R."/>
            <person name="Malay A.D."/>
            <person name="Moran D.A.P."/>
            <person name="Tomita M."/>
            <person name="Numata K."/>
            <person name="Arakawa K."/>
        </authorList>
    </citation>
    <scope>NUCLEOTIDE SEQUENCE</scope>
</reference>
<dbReference type="InterPro" id="IPR036390">
    <property type="entry name" value="WH_DNA-bd_sf"/>
</dbReference>
<evidence type="ECO:0000313" key="4">
    <source>
        <dbReference type="EMBL" id="GFY45066.1"/>
    </source>
</evidence>
<feature type="domain" description="Fork-head" evidence="3">
    <location>
        <begin position="140"/>
        <end position="242"/>
    </location>
</feature>